<dbReference type="Proteomes" id="UP000195557">
    <property type="component" value="Unassembled WGS sequence"/>
</dbReference>
<dbReference type="eggNOG" id="KOG4280">
    <property type="taxonomic scope" value="Eukaryota"/>
</dbReference>
<evidence type="ECO:0000313" key="9">
    <source>
        <dbReference type="EMBL" id="OUS48915.1"/>
    </source>
</evidence>
<dbReference type="PROSITE" id="PS00411">
    <property type="entry name" value="KINESIN_MOTOR_1"/>
    <property type="match status" value="1"/>
</dbReference>
<dbReference type="GO" id="GO:0016787">
    <property type="term" value="F:hydrolase activity"/>
    <property type="evidence" value="ECO:0007669"/>
    <property type="project" value="UniProtKB-KW"/>
</dbReference>
<evidence type="ECO:0000256" key="6">
    <source>
        <dbReference type="SAM" id="Coils"/>
    </source>
</evidence>
<dbReference type="InterPro" id="IPR001752">
    <property type="entry name" value="Kinesin_motor_dom"/>
</dbReference>
<gene>
    <name evidence="9" type="ORF">BE221DRAFT_189279</name>
</gene>
<dbReference type="InterPro" id="IPR019821">
    <property type="entry name" value="Kinesin_motor_CS"/>
</dbReference>
<proteinExistence type="inferred from homology"/>
<comment type="similarity">
    <text evidence="4 5">Belongs to the TRAFAC class myosin-kinesin ATPase superfamily. Kinesin family.</text>
</comment>
<keyword evidence="3 4" id="KW-0505">Motor protein</keyword>
<feature type="region of interest" description="Disordered" evidence="7">
    <location>
        <begin position="1"/>
        <end position="27"/>
    </location>
</feature>
<evidence type="ECO:0000256" key="3">
    <source>
        <dbReference type="ARBA" id="ARBA00023175"/>
    </source>
</evidence>
<evidence type="ECO:0000256" key="2">
    <source>
        <dbReference type="ARBA" id="ARBA00022840"/>
    </source>
</evidence>
<feature type="region of interest" description="Disordered" evidence="7">
    <location>
        <begin position="129"/>
        <end position="154"/>
    </location>
</feature>
<organism evidence="9">
    <name type="scientific">Ostreococcus tauri</name>
    <name type="common">Marine green alga</name>
    <dbReference type="NCBI Taxonomy" id="70448"/>
    <lineage>
        <taxon>Eukaryota</taxon>
        <taxon>Viridiplantae</taxon>
        <taxon>Chlorophyta</taxon>
        <taxon>Mamiellophyceae</taxon>
        <taxon>Mamiellales</taxon>
        <taxon>Bathycoccaceae</taxon>
        <taxon>Ostreococcus</taxon>
    </lineage>
</organism>
<dbReference type="GO" id="GO:0051231">
    <property type="term" value="P:spindle elongation"/>
    <property type="evidence" value="ECO:0007669"/>
    <property type="project" value="TreeGrafter"/>
</dbReference>
<evidence type="ECO:0000256" key="1">
    <source>
        <dbReference type="ARBA" id="ARBA00022741"/>
    </source>
</evidence>
<name>A0A1Y5IPJ7_OSTTA</name>
<feature type="compositionally biased region" description="Basic and acidic residues" evidence="7">
    <location>
        <begin position="1"/>
        <end position="18"/>
    </location>
</feature>
<feature type="domain" description="Kinesin motor" evidence="8">
    <location>
        <begin position="34"/>
        <end position="397"/>
    </location>
</feature>
<dbReference type="InterPro" id="IPR027640">
    <property type="entry name" value="Kinesin-like_fam"/>
</dbReference>
<keyword evidence="6" id="KW-0175">Coiled coil</keyword>
<protein>
    <recommendedName>
        <fullName evidence="5">Kinesin-like protein</fullName>
    </recommendedName>
</protein>
<keyword evidence="1 4" id="KW-0547">Nucleotide-binding</keyword>
<dbReference type="SMART" id="SM00129">
    <property type="entry name" value="KISc"/>
    <property type="match status" value="1"/>
</dbReference>
<evidence type="ECO:0000256" key="5">
    <source>
        <dbReference type="RuleBase" id="RU000394"/>
    </source>
</evidence>
<dbReference type="GO" id="GO:0007052">
    <property type="term" value="P:mitotic spindle organization"/>
    <property type="evidence" value="ECO:0007669"/>
    <property type="project" value="TreeGrafter"/>
</dbReference>
<dbReference type="Gene3D" id="3.40.850.10">
    <property type="entry name" value="Kinesin motor domain"/>
    <property type="match status" value="1"/>
</dbReference>
<dbReference type="PANTHER" id="PTHR47969:SF29">
    <property type="entry name" value="KINESIN-LIKE PROTEIN"/>
    <property type="match status" value="1"/>
</dbReference>
<dbReference type="GO" id="GO:0008017">
    <property type="term" value="F:microtubule binding"/>
    <property type="evidence" value="ECO:0007669"/>
    <property type="project" value="InterPro"/>
</dbReference>
<keyword evidence="2 4" id="KW-0067">ATP-binding</keyword>
<evidence type="ECO:0000259" key="8">
    <source>
        <dbReference type="PROSITE" id="PS50067"/>
    </source>
</evidence>
<feature type="binding site" evidence="4">
    <location>
        <begin position="119"/>
        <end position="126"/>
    </location>
    <ligand>
        <name>ATP</name>
        <dbReference type="ChEBI" id="CHEBI:30616"/>
    </ligand>
</feature>
<dbReference type="GO" id="GO:0005524">
    <property type="term" value="F:ATP binding"/>
    <property type="evidence" value="ECO:0007669"/>
    <property type="project" value="UniProtKB-UniRule"/>
</dbReference>
<reference evidence="9" key="1">
    <citation type="submission" date="2017-04" db="EMBL/GenBank/DDBJ databases">
        <title>Population genomics of picophytoplankton unveils novel chromosome hypervariability.</title>
        <authorList>
            <consortium name="DOE Joint Genome Institute"/>
            <person name="Blanc-Mathieu R."/>
            <person name="Krasovec M."/>
            <person name="Hebrard M."/>
            <person name="Yau S."/>
            <person name="Desgranges E."/>
            <person name="Martin J."/>
            <person name="Schackwitz W."/>
            <person name="Kuo A."/>
            <person name="Salin G."/>
            <person name="Donnadieu C."/>
            <person name="Desdevises Y."/>
            <person name="Sanchez-Ferandin S."/>
            <person name="Moreau H."/>
            <person name="Rivals E."/>
            <person name="Grigoriev I.V."/>
            <person name="Grimsley N."/>
            <person name="Eyre-Walker A."/>
            <person name="Piganeau G."/>
        </authorList>
    </citation>
    <scope>NUCLEOTIDE SEQUENCE [LARGE SCALE GENOMIC DNA]</scope>
    <source>
        <strain evidence="9">RCC 1115</strain>
    </source>
</reference>
<evidence type="ECO:0000256" key="7">
    <source>
        <dbReference type="SAM" id="MobiDB-lite"/>
    </source>
</evidence>
<dbReference type="GO" id="GO:0005875">
    <property type="term" value="C:microtubule associated complex"/>
    <property type="evidence" value="ECO:0007669"/>
    <property type="project" value="TreeGrafter"/>
</dbReference>
<dbReference type="PANTHER" id="PTHR47969">
    <property type="entry name" value="CHROMOSOME-ASSOCIATED KINESIN KIF4A-RELATED"/>
    <property type="match status" value="1"/>
</dbReference>
<dbReference type="Pfam" id="PF00225">
    <property type="entry name" value="Kinesin"/>
    <property type="match status" value="1"/>
</dbReference>
<accession>A0A1Y5IPJ7</accession>
<dbReference type="GO" id="GO:0007018">
    <property type="term" value="P:microtubule-based movement"/>
    <property type="evidence" value="ECO:0007669"/>
    <property type="project" value="InterPro"/>
</dbReference>
<keyword evidence="9" id="KW-0378">Hydrolase</keyword>
<dbReference type="PRINTS" id="PR00380">
    <property type="entry name" value="KINESINHEAVY"/>
</dbReference>
<dbReference type="AlphaFoldDB" id="A0A1Y5IPJ7"/>
<dbReference type="GO" id="GO:0003777">
    <property type="term" value="F:microtubule motor activity"/>
    <property type="evidence" value="ECO:0007669"/>
    <property type="project" value="InterPro"/>
</dbReference>
<dbReference type="InterPro" id="IPR027417">
    <property type="entry name" value="P-loop_NTPase"/>
</dbReference>
<dbReference type="GO" id="GO:0005874">
    <property type="term" value="C:microtubule"/>
    <property type="evidence" value="ECO:0007669"/>
    <property type="project" value="UniProtKB-KW"/>
</dbReference>
<evidence type="ECO:0000256" key="4">
    <source>
        <dbReference type="PROSITE-ProRule" id="PRU00283"/>
    </source>
</evidence>
<feature type="compositionally biased region" description="Acidic residues" evidence="7">
    <location>
        <begin position="140"/>
        <end position="154"/>
    </location>
</feature>
<dbReference type="InterPro" id="IPR036961">
    <property type="entry name" value="Kinesin_motor_dom_sf"/>
</dbReference>
<dbReference type="SUPFAM" id="SSF52540">
    <property type="entry name" value="P-loop containing nucleoside triphosphate hydrolases"/>
    <property type="match status" value="1"/>
</dbReference>
<keyword evidence="5" id="KW-0493">Microtubule</keyword>
<dbReference type="PROSITE" id="PS50067">
    <property type="entry name" value="KINESIN_MOTOR_2"/>
    <property type="match status" value="1"/>
</dbReference>
<sequence>MREVEDAHDGSSSARDDTAVASDAGATTANERARVRVVVRVRREAHGDGRAVRAEVGGVRVLERSSRTRTGGREESFVAFRGACAGSGTTQRAFFDVSGTKALLEKTLDGYSSAVFAYGQTGSGKTYTMLGGRDRATREDVEENDDEEDEESDEGVIARSLRFLFDACEKRNASDDRAMTVVTLTYYEIYKEKIIDLLTNEESSCALRVRWRKQEGFHVPNLTSHECASAEEALDLVHLGAARRQVRAHNLNASSSRSHAVLTVHVDRHFNVGGEDDGAAGKDSVRCVRGKMTFVDLAGSERLKLSGSEDIATRETSLINKSLFALGKVIATLAEESRDARTASAHVPYRDSKLTKLLMDSLGGRSMSLMIACVTASERHVEETIRTLQYAARVTSIVNAPELHHEYTSSSDVEPEFGRDRELEELRRANQALRRRVSELLSNARVDDHCHPRTASPRAHDVQQGVTNHTSDVVHRVERVETLLRKYAEENRRLERENRALRARREIADIERVHALDDAERLRIRVDDLQRAFFTV</sequence>
<feature type="coiled-coil region" evidence="6">
    <location>
        <begin position="477"/>
        <end position="511"/>
    </location>
</feature>
<dbReference type="EMBL" id="KZ155772">
    <property type="protein sequence ID" value="OUS48915.1"/>
    <property type="molecule type" value="Genomic_DNA"/>
</dbReference>